<organism evidence="3 4">
    <name type="scientific">Peronospora matthiolae</name>
    <dbReference type="NCBI Taxonomy" id="2874970"/>
    <lineage>
        <taxon>Eukaryota</taxon>
        <taxon>Sar</taxon>
        <taxon>Stramenopiles</taxon>
        <taxon>Oomycota</taxon>
        <taxon>Peronosporomycetes</taxon>
        <taxon>Peronosporales</taxon>
        <taxon>Peronosporaceae</taxon>
        <taxon>Peronospora</taxon>
    </lineage>
</organism>
<dbReference type="EMBL" id="CAKLBY020000227">
    <property type="protein sequence ID" value="CAK7937655.1"/>
    <property type="molecule type" value="Genomic_DNA"/>
</dbReference>
<evidence type="ECO:0000256" key="1">
    <source>
        <dbReference type="SAM" id="MobiDB-lite"/>
    </source>
</evidence>
<keyword evidence="2" id="KW-0732">Signal</keyword>
<feature type="signal peptide" evidence="2">
    <location>
        <begin position="1"/>
        <end position="20"/>
    </location>
</feature>
<feature type="compositionally biased region" description="Acidic residues" evidence="1">
    <location>
        <begin position="56"/>
        <end position="69"/>
    </location>
</feature>
<evidence type="ECO:0000256" key="2">
    <source>
        <dbReference type="SAM" id="SignalP"/>
    </source>
</evidence>
<feature type="chain" id="PRO_5043472005" evidence="2">
    <location>
        <begin position="21"/>
        <end position="578"/>
    </location>
</feature>
<name>A0AAV1UT18_9STRA</name>
<evidence type="ECO:0000313" key="3">
    <source>
        <dbReference type="EMBL" id="CAK7937655.1"/>
    </source>
</evidence>
<comment type="caution">
    <text evidence="3">The sequence shown here is derived from an EMBL/GenBank/DDBJ whole genome shotgun (WGS) entry which is preliminary data.</text>
</comment>
<feature type="region of interest" description="Disordered" evidence="1">
    <location>
        <begin position="32"/>
        <end position="69"/>
    </location>
</feature>
<dbReference type="AlphaFoldDB" id="A0AAV1UT18"/>
<reference evidence="3" key="1">
    <citation type="submission" date="2024-01" db="EMBL/GenBank/DDBJ databases">
        <authorList>
            <person name="Webb A."/>
        </authorList>
    </citation>
    <scope>NUCLEOTIDE SEQUENCE</scope>
    <source>
        <strain evidence="3">Pm1</strain>
    </source>
</reference>
<sequence length="578" mass="64674">MHFPHVLLFGAVALLASSDARLHSIPVNLTSLEPNGITSARPDDAQSGQRAKDGDPVDEDDNDEGEEEDERIFDFKGLLGIEKLQRFLQPKVTMGKLGTWISQEKSPDYVFEKFGFHKPGKEHFDNPDFNVWAAYTKLVVKDDPEKAMLAMLRKYHTEEELVRKLAAAKEGDATNAIFSRLYAEWMAEGKTPLDVFMAFGLHEAKTVDAKYTSFARWLDFIDTQNKDQGNAGLIMLTAVAGHVSYSDLIQLLGKAKTEAAQIARNMLPRFWSKNGPNEAFKEAALKGDGELLSSAGFLAWIKFMSSHNKANPSQKASVFETMERFFGEEQLTTVLITASKNSVSTELSKELLSKQIAQWKKKASELPDLKDTGYTAKAILKKLQLDGDKNVVTNPLFSLWRQYSIETAQGSSMIEALLHNYKSDVLAKMILEAKTIEGSELTAKRVEAQLFAHLSMVAKTYSVDPDTVARSAFKLGPKTEDDEPKGPLKGMYDDFMVFAKTSMNLKVDAAVTPLETVQKKLDDSRLLNEKMAELTKPDDSRPLMEKVAEAREVLRKEEAARVRAMSRKTLQDFLMEPH</sequence>
<evidence type="ECO:0000313" key="4">
    <source>
        <dbReference type="Proteomes" id="UP001162060"/>
    </source>
</evidence>
<protein>
    <submittedName>
        <fullName evidence="3">Uncharacterized protein</fullName>
    </submittedName>
</protein>
<gene>
    <name evidence="3" type="ORF">PM001_LOCUS22805</name>
</gene>
<dbReference type="Proteomes" id="UP001162060">
    <property type="component" value="Unassembled WGS sequence"/>
</dbReference>
<accession>A0AAV1UT18</accession>
<proteinExistence type="predicted"/>